<dbReference type="Proteomes" id="UP000482543">
    <property type="component" value="Unassembled WGS sequence"/>
</dbReference>
<evidence type="ECO:0000313" key="2">
    <source>
        <dbReference type="EMBL" id="NFI23414.1"/>
    </source>
</evidence>
<dbReference type="EMBL" id="AB855771">
    <property type="protein sequence ID" value="BAP25769.1"/>
    <property type="molecule type" value="Genomic_DNA"/>
</dbReference>
<gene>
    <name evidence="2" type="ORF">FC964_19095</name>
</gene>
<proteinExistence type="predicted"/>
<dbReference type="EMBL" id="SWRJ01000012">
    <property type="protein sequence ID" value="NFI23414.1"/>
    <property type="molecule type" value="Genomic_DNA"/>
</dbReference>
<evidence type="ECO:0000313" key="1">
    <source>
        <dbReference type="EMBL" id="BAP25769.1"/>
    </source>
</evidence>
<organism evidence="1">
    <name type="scientific">Clostridium botulinum</name>
    <dbReference type="NCBI Taxonomy" id="1491"/>
    <lineage>
        <taxon>Bacteria</taxon>
        <taxon>Bacillati</taxon>
        <taxon>Bacillota</taxon>
        <taxon>Clostridia</taxon>
        <taxon>Eubacteriales</taxon>
        <taxon>Clostridiaceae</taxon>
        <taxon>Clostridium</taxon>
    </lineage>
</organism>
<protein>
    <submittedName>
        <fullName evidence="1">Uncharacterized protein</fullName>
    </submittedName>
</protein>
<name>A0A077K330_CLOBO</name>
<accession>A0A077K330</accession>
<dbReference type="AlphaFoldDB" id="A0A077K330"/>
<dbReference type="RefSeq" id="WP_032072509.1">
    <property type="nucleotide sequence ID" value="NC_025146.1"/>
</dbReference>
<reference evidence="2 3" key="2">
    <citation type="submission" date="2019-04" db="EMBL/GenBank/DDBJ databases">
        <title>Genome sequencing of Clostridium botulinum Groups I-IV and Clostridium butyricum.</title>
        <authorList>
            <person name="Brunt J."/>
            <person name="Van Vliet A.H.M."/>
            <person name="Stringer S.C."/>
            <person name="Carter A.T."/>
            <person name="Peck M.W."/>
        </authorList>
    </citation>
    <scope>NUCLEOTIDE SEQUENCE [LARGE SCALE GENOMIC DNA]</scope>
    <source>
        <strain evidence="2 3">IFR 15/034</strain>
    </source>
</reference>
<evidence type="ECO:0000313" key="3">
    <source>
        <dbReference type="Proteomes" id="UP000482543"/>
    </source>
</evidence>
<geneLocation type="plasmid" evidence="1">
    <name>pCB111</name>
</geneLocation>
<reference evidence="1" key="1">
    <citation type="submission" date="2013-09" db="EMBL/GenBank/DDBJ databases">
        <title>Analysis of type B2 neurotoxin-encoding plasmid in Clostridium botulinum.</title>
        <authorList>
            <person name="Hosomi K."/>
            <person name="Sakaguchi Y."/>
            <person name="Gotoh K."/>
            <person name="Nakamura K."/>
            <person name="Kohda T."/>
            <person name="Mukamoto M."/>
            <person name="Iida T."/>
            <person name="Kozaki S."/>
        </authorList>
    </citation>
    <scope>NUCLEOTIDE SEQUENCE</scope>
    <source>
        <strain evidence="1">111</strain>
        <plasmid evidence="1">pCB111</plasmid>
    </source>
</reference>
<keyword evidence="1" id="KW-0614">Plasmid</keyword>
<sequence length="67" mass="8069">MKAWEICKQQNQWKIYKCNDKEWKVIGIDLNGEFYDLQKVSTREILTDSHFLSQIAEMDFEEIVEVI</sequence>